<comment type="caution">
    <text evidence="8">The sequence shown here is derived from an EMBL/GenBank/DDBJ whole genome shotgun (WGS) entry which is preliminary data.</text>
</comment>
<dbReference type="Gene3D" id="3.20.20.370">
    <property type="entry name" value="Glycoside hydrolase/deacetylase"/>
    <property type="match status" value="1"/>
</dbReference>
<keyword evidence="6" id="KW-0170">Cobalt</keyword>
<dbReference type="AlphaFoldDB" id="A0AAV9NMC4"/>
<dbReference type="PANTHER" id="PTHR46471:SF4">
    <property type="entry name" value="CHITIN DEACETYLASE"/>
    <property type="match status" value="1"/>
</dbReference>
<dbReference type="GeneID" id="89976264"/>
<keyword evidence="2" id="KW-0479">Metal-binding</keyword>
<keyword evidence="3" id="KW-0732">Signal</keyword>
<organism evidence="8 9">
    <name type="scientific">Exophiala bonariae</name>
    <dbReference type="NCBI Taxonomy" id="1690606"/>
    <lineage>
        <taxon>Eukaryota</taxon>
        <taxon>Fungi</taxon>
        <taxon>Dikarya</taxon>
        <taxon>Ascomycota</taxon>
        <taxon>Pezizomycotina</taxon>
        <taxon>Eurotiomycetes</taxon>
        <taxon>Chaetothyriomycetidae</taxon>
        <taxon>Chaetothyriales</taxon>
        <taxon>Herpotrichiellaceae</taxon>
        <taxon>Exophiala</taxon>
    </lineage>
</organism>
<reference evidence="8 9" key="1">
    <citation type="submission" date="2023-08" db="EMBL/GenBank/DDBJ databases">
        <title>Black Yeasts Isolated from many extreme environments.</title>
        <authorList>
            <person name="Coleine C."/>
            <person name="Stajich J.E."/>
            <person name="Selbmann L."/>
        </authorList>
    </citation>
    <scope>NUCLEOTIDE SEQUENCE [LARGE SCALE GENOMIC DNA]</scope>
    <source>
        <strain evidence="8 9">CCFEE 5792</strain>
    </source>
</reference>
<feature type="domain" description="NodB homology" evidence="7">
    <location>
        <begin position="67"/>
        <end position="260"/>
    </location>
</feature>
<evidence type="ECO:0000256" key="6">
    <source>
        <dbReference type="ARBA" id="ARBA00023285"/>
    </source>
</evidence>
<dbReference type="InterPro" id="IPR002509">
    <property type="entry name" value="NODB_dom"/>
</dbReference>
<comment type="cofactor">
    <cofactor evidence="1">
        <name>Co(2+)</name>
        <dbReference type="ChEBI" id="CHEBI:48828"/>
    </cofactor>
</comment>
<dbReference type="SUPFAM" id="SSF88713">
    <property type="entry name" value="Glycoside hydrolase/deacetylase"/>
    <property type="match status" value="1"/>
</dbReference>
<dbReference type="EMBL" id="JAVRRD010000003">
    <property type="protein sequence ID" value="KAK5061555.1"/>
    <property type="molecule type" value="Genomic_DNA"/>
</dbReference>
<keyword evidence="4" id="KW-0378">Hydrolase</keyword>
<evidence type="ECO:0000313" key="9">
    <source>
        <dbReference type="Proteomes" id="UP001358417"/>
    </source>
</evidence>
<keyword evidence="5" id="KW-0119">Carbohydrate metabolism</keyword>
<dbReference type="GO" id="GO:0005975">
    <property type="term" value="P:carbohydrate metabolic process"/>
    <property type="evidence" value="ECO:0007669"/>
    <property type="project" value="InterPro"/>
</dbReference>
<evidence type="ECO:0000256" key="5">
    <source>
        <dbReference type="ARBA" id="ARBA00023277"/>
    </source>
</evidence>
<evidence type="ECO:0000313" key="8">
    <source>
        <dbReference type="EMBL" id="KAK5061555.1"/>
    </source>
</evidence>
<dbReference type="PROSITE" id="PS51677">
    <property type="entry name" value="NODB"/>
    <property type="match status" value="1"/>
</dbReference>
<dbReference type="RefSeq" id="XP_064710652.1">
    <property type="nucleotide sequence ID" value="XM_064851649.1"/>
</dbReference>
<evidence type="ECO:0000259" key="7">
    <source>
        <dbReference type="PROSITE" id="PS51677"/>
    </source>
</evidence>
<evidence type="ECO:0000256" key="1">
    <source>
        <dbReference type="ARBA" id="ARBA00001941"/>
    </source>
</evidence>
<evidence type="ECO:0000256" key="3">
    <source>
        <dbReference type="ARBA" id="ARBA00022729"/>
    </source>
</evidence>
<proteinExistence type="predicted"/>
<keyword evidence="9" id="KW-1185">Reference proteome</keyword>
<dbReference type="Proteomes" id="UP001358417">
    <property type="component" value="Unassembled WGS sequence"/>
</dbReference>
<dbReference type="Pfam" id="PF01522">
    <property type="entry name" value="Polysacc_deac_1"/>
    <property type="match status" value="1"/>
</dbReference>
<protein>
    <recommendedName>
        <fullName evidence="7">NodB homology domain-containing protein</fullName>
    </recommendedName>
</protein>
<gene>
    <name evidence="8" type="ORF">LTR84_008099</name>
</gene>
<dbReference type="InterPro" id="IPR011330">
    <property type="entry name" value="Glyco_hydro/deAcase_b/a-brl"/>
</dbReference>
<name>A0AAV9NMC4_9EURO</name>
<evidence type="ECO:0000256" key="4">
    <source>
        <dbReference type="ARBA" id="ARBA00022801"/>
    </source>
</evidence>
<dbReference type="PANTHER" id="PTHR46471">
    <property type="entry name" value="CHITIN DEACETYLASE"/>
    <property type="match status" value="1"/>
</dbReference>
<sequence>MDSITRVLTDPKGNGTEFCAVPAKCQPDFGYCDSKAVPSGYNTLNDARPNIGGVSYGQLITRCKVNGTIALTYDDGPTENTDELLDILNEAGVKATFFVTGIANGLGALDQTDARAKSIGRMSREGHQIASHTWSHFNLNNLSTYDRRAEMAKNEQALVNIIGKYPTYMRPPFLQCSVNGGCQRDMRDLGYHIVGYSTDSTDWMHEGDLNAMINATDAALNATDASGNMLLIQHDSIRFSAINLTQHILPQIAKKGWRGKCVSL</sequence>
<dbReference type="GO" id="GO:0046872">
    <property type="term" value="F:metal ion binding"/>
    <property type="evidence" value="ECO:0007669"/>
    <property type="project" value="UniProtKB-KW"/>
</dbReference>
<dbReference type="GO" id="GO:0016810">
    <property type="term" value="F:hydrolase activity, acting on carbon-nitrogen (but not peptide) bonds"/>
    <property type="evidence" value="ECO:0007669"/>
    <property type="project" value="InterPro"/>
</dbReference>
<evidence type="ECO:0000256" key="2">
    <source>
        <dbReference type="ARBA" id="ARBA00022723"/>
    </source>
</evidence>
<accession>A0AAV9NMC4</accession>
<dbReference type="CDD" id="cd10951">
    <property type="entry name" value="CE4_ClCDA_like"/>
    <property type="match status" value="1"/>
</dbReference>